<dbReference type="AlphaFoldDB" id="A0A2X2J9R8"/>
<evidence type="ECO:0000313" key="1">
    <source>
        <dbReference type="EMBL" id="SPZ88463.1"/>
    </source>
</evidence>
<evidence type="ECO:0000313" key="2">
    <source>
        <dbReference type="Proteomes" id="UP000251241"/>
    </source>
</evidence>
<dbReference type="SUPFAM" id="SSF56784">
    <property type="entry name" value="HAD-like"/>
    <property type="match status" value="1"/>
</dbReference>
<accession>A0A2X2J9R8</accession>
<reference evidence="1 2" key="1">
    <citation type="submission" date="2018-06" db="EMBL/GenBank/DDBJ databases">
        <authorList>
            <consortium name="Pathogen Informatics"/>
            <person name="Doyle S."/>
        </authorList>
    </citation>
    <scope>NUCLEOTIDE SEQUENCE [LARGE SCALE GENOMIC DNA]</scope>
    <source>
        <strain evidence="1 2">NCTC11343</strain>
    </source>
</reference>
<organism evidence="1 2">
    <name type="scientific">Sphingobacterium multivorum</name>
    <dbReference type="NCBI Taxonomy" id="28454"/>
    <lineage>
        <taxon>Bacteria</taxon>
        <taxon>Pseudomonadati</taxon>
        <taxon>Bacteroidota</taxon>
        <taxon>Sphingobacteriia</taxon>
        <taxon>Sphingobacteriales</taxon>
        <taxon>Sphingobacteriaceae</taxon>
        <taxon>Sphingobacterium</taxon>
    </lineage>
</organism>
<dbReference type="InterPro" id="IPR036412">
    <property type="entry name" value="HAD-like_sf"/>
</dbReference>
<dbReference type="InterPro" id="IPR023198">
    <property type="entry name" value="PGP-like_dom2"/>
</dbReference>
<evidence type="ECO:0008006" key="3">
    <source>
        <dbReference type="Google" id="ProtNLM"/>
    </source>
</evidence>
<dbReference type="Proteomes" id="UP000251241">
    <property type="component" value="Unassembled WGS sequence"/>
</dbReference>
<dbReference type="Gene3D" id="3.40.50.1000">
    <property type="entry name" value="HAD superfamily/HAD-like"/>
    <property type="match status" value="1"/>
</dbReference>
<dbReference type="RefSeq" id="WP_256603984.1">
    <property type="nucleotide sequence ID" value="NZ_UAUU01000009.1"/>
</dbReference>
<dbReference type="Gene3D" id="1.10.150.240">
    <property type="entry name" value="Putative phosphatase, domain 2"/>
    <property type="match status" value="1"/>
</dbReference>
<gene>
    <name evidence="1" type="ORF">NCTC11343_03500</name>
</gene>
<protein>
    <recommendedName>
        <fullName evidence="3">Phosphoglycolate phosphatase</fullName>
    </recommendedName>
</protein>
<name>A0A2X2J9R8_SPHMU</name>
<dbReference type="InterPro" id="IPR023214">
    <property type="entry name" value="HAD_sf"/>
</dbReference>
<sequence length="116" mass="13621">MDILNKYKVILWDFDGVIMDSMPTRSLGFVKTLADFPKEQVDQLLEFHNSNGGLSRYVKFRYFFEEIRKEAVSESKVMELAHKFSEIMLSLLIDEKLLIQDSVSLSKRIIRILLFI</sequence>
<proteinExistence type="predicted"/>
<dbReference type="EMBL" id="UAUU01000009">
    <property type="protein sequence ID" value="SPZ88463.1"/>
    <property type="molecule type" value="Genomic_DNA"/>
</dbReference>